<proteinExistence type="inferred from homology"/>
<dbReference type="RefSeq" id="WP_113958735.1">
    <property type="nucleotide sequence ID" value="NZ_QNRR01000004.1"/>
</dbReference>
<name>A0A366HNF0_9BACT</name>
<sequence length="334" mass="35515">MAKKSPAKKIALSGKPFWVGFDFGGTKMMAVILDADYNVLGTARKSTQGGGKGAARGIKRIQATIEEAMANANVRPAKMQGIGIGCPGTVNTEKGILIHAPNLNWKRVMLGPELEKLYKCPVAVLNDVDAGTYGEYTLGAGKGSRSLLGVFPGTGLGAGFVYDGNLIRGANVSCMELGMIYVPGTHLSSAFPGYVLFEDLTSRLGIAAAASVECTRGNAPLLDAKTNAVLKEMRSKALSTSFNAHERATETIFLNSLQYLGMGISMVANLMAPDHITLGGGLVEEMPKLYLQAMREQVERFTVPEIYRGMKFSIAKLGNTAVACGSIAWLRAKK</sequence>
<dbReference type="EMBL" id="QNRR01000004">
    <property type="protein sequence ID" value="RBP44316.1"/>
    <property type="molecule type" value="Genomic_DNA"/>
</dbReference>
<protein>
    <submittedName>
        <fullName evidence="2">Glucokinase</fullName>
    </submittedName>
</protein>
<dbReference type="CDD" id="cd23763">
    <property type="entry name" value="ASKHA_ATPase_ROK"/>
    <property type="match status" value="1"/>
</dbReference>
<dbReference type="AlphaFoldDB" id="A0A366HNF0"/>
<dbReference type="PANTHER" id="PTHR18964">
    <property type="entry name" value="ROK (REPRESSOR, ORF, KINASE) FAMILY"/>
    <property type="match status" value="1"/>
</dbReference>
<evidence type="ECO:0000313" key="3">
    <source>
        <dbReference type="Proteomes" id="UP000253426"/>
    </source>
</evidence>
<keyword evidence="2" id="KW-0808">Transferase</keyword>
<organism evidence="2 3">
    <name type="scientific">Roseimicrobium gellanilyticum</name>
    <dbReference type="NCBI Taxonomy" id="748857"/>
    <lineage>
        <taxon>Bacteria</taxon>
        <taxon>Pseudomonadati</taxon>
        <taxon>Verrucomicrobiota</taxon>
        <taxon>Verrucomicrobiia</taxon>
        <taxon>Verrucomicrobiales</taxon>
        <taxon>Verrucomicrobiaceae</taxon>
        <taxon>Roseimicrobium</taxon>
    </lineage>
</organism>
<keyword evidence="2" id="KW-0418">Kinase</keyword>
<dbReference type="Proteomes" id="UP000253426">
    <property type="component" value="Unassembled WGS sequence"/>
</dbReference>
<keyword evidence="3" id="KW-1185">Reference proteome</keyword>
<accession>A0A366HNF0</accession>
<dbReference type="InterPro" id="IPR043129">
    <property type="entry name" value="ATPase_NBD"/>
</dbReference>
<dbReference type="SUPFAM" id="SSF53067">
    <property type="entry name" value="Actin-like ATPase domain"/>
    <property type="match status" value="1"/>
</dbReference>
<comment type="similarity">
    <text evidence="1">Belongs to the ROK (NagC/XylR) family.</text>
</comment>
<evidence type="ECO:0000256" key="1">
    <source>
        <dbReference type="ARBA" id="ARBA00006479"/>
    </source>
</evidence>
<reference evidence="2 3" key="1">
    <citation type="submission" date="2018-06" db="EMBL/GenBank/DDBJ databases">
        <title>Genomic Encyclopedia of Type Strains, Phase IV (KMG-IV): sequencing the most valuable type-strain genomes for metagenomic binning, comparative biology and taxonomic classification.</title>
        <authorList>
            <person name="Goeker M."/>
        </authorList>
    </citation>
    <scope>NUCLEOTIDE SEQUENCE [LARGE SCALE GENOMIC DNA]</scope>
    <source>
        <strain evidence="2 3">DSM 25532</strain>
    </source>
</reference>
<evidence type="ECO:0000313" key="2">
    <source>
        <dbReference type="EMBL" id="RBP44316.1"/>
    </source>
</evidence>
<dbReference type="PANTHER" id="PTHR18964:SF149">
    <property type="entry name" value="BIFUNCTIONAL UDP-N-ACETYLGLUCOSAMINE 2-EPIMERASE_N-ACETYLMANNOSAMINE KINASE"/>
    <property type="match status" value="1"/>
</dbReference>
<comment type="caution">
    <text evidence="2">The sequence shown here is derived from an EMBL/GenBank/DDBJ whole genome shotgun (WGS) entry which is preliminary data.</text>
</comment>
<dbReference type="OrthoDB" id="9810372at2"/>
<dbReference type="GO" id="GO:0016301">
    <property type="term" value="F:kinase activity"/>
    <property type="evidence" value="ECO:0007669"/>
    <property type="project" value="UniProtKB-KW"/>
</dbReference>
<gene>
    <name evidence="2" type="ORF">DES53_104135</name>
</gene>
<dbReference type="Pfam" id="PF00480">
    <property type="entry name" value="ROK"/>
    <property type="match status" value="1"/>
</dbReference>
<dbReference type="InterPro" id="IPR000600">
    <property type="entry name" value="ROK"/>
</dbReference>
<dbReference type="Gene3D" id="3.30.420.40">
    <property type="match status" value="2"/>
</dbReference>